<dbReference type="Pfam" id="PF23828">
    <property type="entry name" value="DUF7198"/>
    <property type="match status" value="1"/>
</dbReference>
<dbReference type="EMBL" id="KJ489397">
    <property type="protein sequence ID" value="AHZ09492.1"/>
    <property type="molecule type" value="Genomic_DNA"/>
</dbReference>
<keyword evidence="1" id="KW-0812">Transmembrane</keyword>
<name>A0A024AZD2_9CAUD</name>
<evidence type="ECO:0000313" key="2">
    <source>
        <dbReference type="EMBL" id="AHZ09492.1"/>
    </source>
</evidence>
<accession>A0A024AZD2</accession>
<keyword evidence="1" id="KW-0472">Membrane</keyword>
<evidence type="ECO:0000256" key="1">
    <source>
        <dbReference type="SAM" id="Phobius"/>
    </source>
</evidence>
<keyword evidence="1" id="KW-1133">Transmembrane helix</keyword>
<dbReference type="KEGG" id="vg:19526358"/>
<feature type="transmembrane region" description="Helical" evidence="1">
    <location>
        <begin position="6"/>
        <end position="28"/>
    </location>
</feature>
<dbReference type="Proteomes" id="UP000026902">
    <property type="component" value="Segment"/>
</dbReference>
<proteinExistence type="predicted"/>
<evidence type="ECO:0000313" key="3">
    <source>
        <dbReference type="Proteomes" id="UP000026902"/>
    </source>
</evidence>
<dbReference type="InterPro" id="IPR055622">
    <property type="entry name" value="DUF7198"/>
</dbReference>
<keyword evidence="3" id="KW-1185">Reference proteome</keyword>
<reference evidence="3" key="1">
    <citation type="submission" date="2014-09" db="EMBL/GenBank/DDBJ databases">
        <authorList>
            <person name="Sauder A.B."/>
            <person name="McKenzie Q.R."/>
            <person name="Temple L.M."/>
            <person name="Alexis B.K."/>
            <person name="Al-Atrache Z."/>
            <person name="Lewis L.O."/>
            <person name="Loesser-Casey K.E."/>
            <person name="Mitchell K.J."/>
        </authorList>
    </citation>
    <scope>NUCLEOTIDE SEQUENCE [LARGE SCALE GENOMIC DNA]</scope>
</reference>
<sequence length="251" mass="28337">MDATFNYNLLLAKMILIALFIYTMILAFGVKKSVKEHKEEMSYTESIKKALSVLSEIKTDIKGEDEKMTEINTTEVEVKNKMSLTDLVDRKPSLHDYAEVVELLSKLARNRFENYQFYLAKAPTESDANFMSIVSNWHDDPELHKLIFAKGVEYGINMGSLQKYFVDHVRDGHVLDLGSDVMIITDDGSNLAPTGVSPITSGLEGGEISFNFTFIKKENYHAWCKETFEGDAEKQDGKTEDAKIQLVVNNG</sequence>
<protein>
    <submittedName>
        <fullName evidence="2">Uncharacterized protein</fullName>
    </submittedName>
</protein>
<organism evidence="2 3">
    <name type="scientific">Bacillus phage CAM003</name>
    <dbReference type="NCBI Taxonomy" id="1486657"/>
    <lineage>
        <taxon>Viruses</taxon>
        <taxon>Duplodnaviria</taxon>
        <taxon>Heunggongvirae</taxon>
        <taxon>Uroviricota</taxon>
        <taxon>Caudoviricetes</taxon>
        <taxon>Herelleviridae</taxon>
        <taxon>Bastillevirinae</taxon>
        <taxon>Bastillevirus</taxon>
        <taxon>Bastillevirus CAM003</taxon>
    </lineage>
</organism>
<dbReference type="GeneID" id="19526358"/>
<dbReference type="RefSeq" id="YP_009036958.1">
    <property type="nucleotide sequence ID" value="NC_024216.1"/>
</dbReference>